<evidence type="ECO:0000313" key="1">
    <source>
        <dbReference type="EMBL" id="PSK85681.1"/>
    </source>
</evidence>
<organism evidence="1 2">
    <name type="scientific">Prolixibacter denitrificans</name>
    <dbReference type="NCBI Taxonomy" id="1541063"/>
    <lineage>
        <taxon>Bacteria</taxon>
        <taxon>Pseudomonadati</taxon>
        <taxon>Bacteroidota</taxon>
        <taxon>Bacteroidia</taxon>
        <taxon>Marinilabiliales</taxon>
        <taxon>Prolixibacteraceae</taxon>
        <taxon>Prolixibacter</taxon>
    </lineage>
</organism>
<evidence type="ECO:0008006" key="3">
    <source>
        <dbReference type="Google" id="ProtNLM"/>
    </source>
</evidence>
<gene>
    <name evidence="1" type="ORF">CLV93_101650</name>
</gene>
<comment type="caution">
    <text evidence="1">The sequence shown here is derived from an EMBL/GenBank/DDBJ whole genome shotgun (WGS) entry which is preliminary data.</text>
</comment>
<dbReference type="InterPro" id="IPR011990">
    <property type="entry name" value="TPR-like_helical_dom_sf"/>
</dbReference>
<evidence type="ECO:0000313" key="2">
    <source>
        <dbReference type="Proteomes" id="UP000240621"/>
    </source>
</evidence>
<reference evidence="1 2" key="1">
    <citation type="submission" date="2018-03" db="EMBL/GenBank/DDBJ databases">
        <title>Genomic Encyclopedia of Archaeal and Bacterial Type Strains, Phase II (KMG-II): from individual species to whole genera.</title>
        <authorList>
            <person name="Goeker M."/>
        </authorList>
    </citation>
    <scope>NUCLEOTIDE SEQUENCE [LARGE SCALE GENOMIC DNA]</scope>
    <source>
        <strain evidence="1 2">DSM 27267</strain>
    </source>
</reference>
<sequence>MECLFGLVKQNDLPLMLLISKTVDVRLKGYILIGLVALLTASCSVSKNFTALTNNAESYYNKGEYAKATAAWGQIIADYGNVGAVFTPDNYLKAAKAAAKAGDDKQAFQWYDKARLKGQSSPEMWLYLAHHYHKIDNLSKELDALGYYFSFDVKGPDALKARERYFEALVESENYEQAIKEWPYIESDVKNNKDYVEMYFEVCQSLNREPELNKAQEMLLKLDPTNEDALFRKARLLYSSVEERYKNQMAAYEKNHTRSQYSKLLKALKGISADYRTARDLFKKLYTAHPSIRYAAYLANIYARLDSKSKSDYWRHKSE</sequence>
<dbReference type="AlphaFoldDB" id="A0A2P8CL61"/>
<dbReference type="Proteomes" id="UP000240621">
    <property type="component" value="Unassembled WGS sequence"/>
</dbReference>
<name>A0A2P8CL61_9BACT</name>
<dbReference type="SUPFAM" id="SSF48452">
    <property type="entry name" value="TPR-like"/>
    <property type="match status" value="1"/>
</dbReference>
<dbReference type="Gene3D" id="1.25.40.10">
    <property type="entry name" value="Tetratricopeptide repeat domain"/>
    <property type="match status" value="1"/>
</dbReference>
<protein>
    <recommendedName>
        <fullName evidence="3">Tetratricopeptide repeat protein</fullName>
    </recommendedName>
</protein>
<proteinExistence type="predicted"/>
<dbReference type="EMBL" id="PYGC01000001">
    <property type="protein sequence ID" value="PSK85681.1"/>
    <property type="molecule type" value="Genomic_DNA"/>
</dbReference>
<accession>A0A2P8CL61</accession>